<dbReference type="Proteomes" id="UP000193391">
    <property type="component" value="Unassembled WGS sequence"/>
</dbReference>
<dbReference type="PANTHER" id="PTHR30388">
    <property type="entry name" value="ALDEHYDE OXIDOREDUCTASE MOLYBDENUM COFACTOR ASSEMBLY PROTEIN"/>
    <property type="match status" value="1"/>
</dbReference>
<dbReference type="Pfam" id="PF02625">
    <property type="entry name" value="XdhC_CoxI"/>
    <property type="match status" value="1"/>
</dbReference>
<evidence type="ECO:0000259" key="2">
    <source>
        <dbReference type="Pfam" id="PF13478"/>
    </source>
</evidence>
<dbReference type="InterPro" id="IPR003777">
    <property type="entry name" value="XdhC_CoxI"/>
</dbReference>
<feature type="domain" description="XdhC- CoxI" evidence="1">
    <location>
        <begin position="17"/>
        <end position="81"/>
    </location>
</feature>
<evidence type="ECO:0000313" key="4">
    <source>
        <dbReference type="Proteomes" id="UP000193391"/>
    </source>
</evidence>
<feature type="domain" description="XdhC Rossmann" evidence="2">
    <location>
        <begin position="185"/>
        <end position="324"/>
    </location>
</feature>
<name>A0A1Y2KW65_9PROT</name>
<dbReference type="Pfam" id="PF13478">
    <property type="entry name" value="XdhC_C"/>
    <property type="match status" value="1"/>
</dbReference>
<dbReference type="STRING" id="1293891.TMES_19135"/>
<dbReference type="AlphaFoldDB" id="A0A1Y2KW65"/>
<dbReference type="OrthoDB" id="9815497at2"/>
<dbReference type="RefSeq" id="WP_085585743.1">
    <property type="nucleotide sequence ID" value="NZ_JFKA01000013.1"/>
</dbReference>
<organism evidence="3 4">
    <name type="scientific">Thalassospira mesophila</name>
    <dbReference type="NCBI Taxonomy" id="1293891"/>
    <lineage>
        <taxon>Bacteria</taxon>
        <taxon>Pseudomonadati</taxon>
        <taxon>Pseudomonadota</taxon>
        <taxon>Alphaproteobacteria</taxon>
        <taxon>Rhodospirillales</taxon>
        <taxon>Thalassospiraceae</taxon>
        <taxon>Thalassospira</taxon>
    </lineage>
</organism>
<evidence type="ECO:0008006" key="5">
    <source>
        <dbReference type="Google" id="ProtNLM"/>
    </source>
</evidence>
<dbReference type="InterPro" id="IPR052698">
    <property type="entry name" value="MoCofactor_Util/Proc"/>
</dbReference>
<dbReference type="Gene3D" id="3.40.50.720">
    <property type="entry name" value="NAD(P)-binding Rossmann-like Domain"/>
    <property type="match status" value="1"/>
</dbReference>
<dbReference type="EMBL" id="JFKA01000013">
    <property type="protein sequence ID" value="OSQ36019.1"/>
    <property type="molecule type" value="Genomic_DNA"/>
</dbReference>
<dbReference type="InterPro" id="IPR027051">
    <property type="entry name" value="XdhC_Rossmann_dom"/>
</dbReference>
<reference evidence="3 4" key="1">
    <citation type="submission" date="2014-03" db="EMBL/GenBank/DDBJ databases">
        <title>The draft genome sequence of Thalassospira mesophila JCM 18969.</title>
        <authorList>
            <person name="Lai Q."/>
            <person name="Shao Z."/>
        </authorList>
    </citation>
    <scope>NUCLEOTIDE SEQUENCE [LARGE SCALE GENOMIC DNA]</scope>
    <source>
        <strain evidence="3 4">JCM 18969</strain>
    </source>
</reference>
<keyword evidence="4" id="KW-1185">Reference proteome</keyword>
<proteinExistence type="predicted"/>
<evidence type="ECO:0000313" key="3">
    <source>
        <dbReference type="EMBL" id="OSQ36019.1"/>
    </source>
</evidence>
<evidence type="ECO:0000259" key="1">
    <source>
        <dbReference type="Pfam" id="PF02625"/>
    </source>
</evidence>
<comment type="caution">
    <text evidence="3">The sequence shown here is derived from an EMBL/GenBank/DDBJ whole genome shotgun (WGS) entry which is preliminary data.</text>
</comment>
<gene>
    <name evidence="3" type="ORF">TMES_19135</name>
</gene>
<protein>
    <recommendedName>
        <fullName evidence="5">Xanthine dehydrogenase</fullName>
    </recommendedName>
</protein>
<accession>A0A1Y2KW65</accession>
<sequence length="341" mass="36579">MNNQLSHMLEHWNAHKDDAEWVLGTIYKTEGSAYRKAGAMVLFSDKGDQFGLLSGGCIEADIQRQARKAMVTGKALTLCYDGSDEDDLSFQLGIGCGGKVHIVLQPVTAQNDLGLAKMAAALSRGESGTFAQYIPNTDHTIKARFVSNTTQNHDPALPRHNRKARLVTHGNEEWLETPVQPEPRLLIVGGGLDARPVVAIAKTLGWRVTLCDPRAANARPQHFADVDVFLRGSQTGLRDYVQTHTVDAAILMSHSVTIDADALLALADISLGYLAMLGPVHRRDQVLEKAGLTQAELRTNLAGPAGLDIGGELPESIALGILAEAHASLTRSSGKSISGVL</sequence>
<dbReference type="PANTHER" id="PTHR30388:SF4">
    <property type="entry name" value="MOLYBDENUM COFACTOR INSERTION CHAPERONE PAOD"/>
    <property type="match status" value="1"/>
</dbReference>